<protein>
    <submittedName>
        <fullName evidence="1">Uncharacterized protein</fullName>
    </submittedName>
</protein>
<evidence type="ECO:0000313" key="1">
    <source>
        <dbReference type="EMBL" id="KXN74351.1"/>
    </source>
</evidence>
<proteinExistence type="predicted"/>
<keyword evidence="2" id="KW-1185">Reference proteome</keyword>
<dbReference type="EMBL" id="KQ964424">
    <property type="protein sequence ID" value="KXN74351.1"/>
    <property type="molecule type" value="Genomic_DNA"/>
</dbReference>
<gene>
    <name evidence="1" type="ORF">CONCODRAFT_2555</name>
</gene>
<evidence type="ECO:0000313" key="2">
    <source>
        <dbReference type="Proteomes" id="UP000070444"/>
    </source>
</evidence>
<organism evidence="1 2">
    <name type="scientific">Conidiobolus coronatus (strain ATCC 28846 / CBS 209.66 / NRRL 28638)</name>
    <name type="common">Delacroixia coronata</name>
    <dbReference type="NCBI Taxonomy" id="796925"/>
    <lineage>
        <taxon>Eukaryota</taxon>
        <taxon>Fungi</taxon>
        <taxon>Fungi incertae sedis</taxon>
        <taxon>Zoopagomycota</taxon>
        <taxon>Entomophthoromycotina</taxon>
        <taxon>Entomophthoromycetes</taxon>
        <taxon>Entomophthorales</taxon>
        <taxon>Ancylistaceae</taxon>
        <taxon>Conidiobolus</taxon>
    </lineage>
</organism>
<sequence>MYSEEILYEKPYSDRSLLNKLKTSYFENRNCLTNVLDFLDQEVVIMPGKYFSYDKGIYDIVVNNLIYTDIEDDQDKYDLVCDSMLRIDLENGYHLSILDNYINIVANDRICIFTNKDMEEGDIIGTIVWVNNYNELLKNFSDRNLKMISKAIICPLVKKNNYNNEEIEYLDEEFLFFMDIYYPDVAFKYTFDTYMSNVCIDVYNKLVKSGLNGLVDKYITSYKQCDGYGEKKVKYYTFGNLCKCGGLKAFCYLDL</sequence>
<accession>A0A137PHE4</accession>
<dbReference type="AlphaFoldDB" id="A0A137PHE4"/>
<name>A0A137PHE4_CONC2</name>
<dbReference type="Proteomes" id="UP000070444">
    <property type="component" value="Unassembled WGS sequence"/>
</dbReference>
<reference evidence="1 2" key="1">
    <citation type="journal article" date="2015" name="Genome Biol. Evol.">
        <title>Phylogenomic analyses indicate that early fungi evolved digesting cell walls of algal ancestors of land plants.</title>
        <authorList>
            <person name="Chang Y."/>
            <person name="Wang S."/>
            <person name="Sekimoto S."/>
            <person name="Aerts A.L."/>
            <person name="Choi C."/>
            <person name="Clum A."/>
            <person name="LaButti K.M."/>
            <person name="Lindquist E.A."/>
            <person name="Yee Ngan C."/>
            <person name="Ohm R.A."/>
            <person name="Salamov A.A."/>
            <person name="Grigoriev I.V."/>
            <person name="Spatafora J.W."/>
            <person name="Berbee M.L."/>
        </authorList>
    </citation>
    <scope>NUCLEOTIDE SEQUENCE [LARGE SCALE GENOMIC DNA]</scope>
    <source>
        <strain evidence="1 2">NRRL 28638</strain>
    </source>
</reference>